<comment type="subcellular location">
    <subcellularLocation>
        <location evidence="2">Endoplasmic reticulum membrane</location>
        <topology evidence="2">Peripheral membrane protein</topology>
    </subcellularLocation>
</comment>
<protein>
    <recommendedName>
        <fullName evidence="12">Plastocyanin-like domain-containing protein</fullName>
    </recommendedName>
</protein>
<dbReference type="OrthoDB" id="262547at2759"/>
<evidence type="ECO:0000256" key="9">
    <source>
        <dbReference type="ARBA" id="ARBA00023136"/>
    </source>
</evidence>
<keyword evidence="11" id="KW-0812">Transmembrane</keyword>
<comment type="cofactor">
    <cofactor evidence="1">
        <name>Cu cation</name>
        <dbReference type="ChEBI" id="CHEBI:23378"/>
    </cofactor>
</comment>
<evidence type="ECO:0000256" key="1">
    <source>
        <dbReference type="ARBA" id="ARBA00001935"/>
    </source>
</evidence>
<keyword evidence="9 11" id="KW-0472">Membrane</keyword>
<dbReference type="GO" id="GO:0005507">
    <property type="term" value="F:copper ion binding"/>
    <property type="evidence" value="ECO:0007669"/>
    <property type="project" value="InterPro"/>
</dbReference>
<evidence type="ECO:0000256" key="3">
    <source>
        <dbReference type="ARBA" id="ARBA00010609"/>
    </source>
</evidence>
<dbReference type="OMA" id="PTLHWAN"/>
<keyword evidence="6" id="KW-0256">Endoplasmic reticulum</keyword>
<evidence type="ECO:0000313" key="14">
    <source>
        <dbReference type="Proteomes" id="UP000825935"/>
    </source>
</evidence>
<keyword evidence="14" id="KW-1185">Reference proteome</keyword>
<dbReference type="GO" id="GO:0016491">
    <property type="term" value="F:oxidoreductase activity"/>
    <property type="evidence" value="ECO:0007669"/>
    <property type="project" value="UniProtKB-KW"/>
</dbReference>
<evidence type="ECO:0000256" key="6">
    <source>
        <dbReference type="ARBA" id="ARBA00022824"/>
    </source>
</evidence>
<evidence type="ECO:0000256" key="11">
    <source>
        <dbReference type="SAM" id="Phobius"/>
    </source>
</evidence>
<keyword evidence="10" id="KW-0325">Glycoprotein</keyword>
<feature type="transmembrane region" description="Helical" evidence="11">
    <location>
        <begin position="12"/>
        <end position="35"/>
    </location>
</feature>
<dbReference type="GO" id="GO:0016036">
    <property type="term" value="P:cellular response to phosphate starvation"/>
    <property type="evidence" value="ECO:0007669"/>
    <property type="project" value="InterPro"/>
</dbReference>
<dbReference type="FunFam" id="2.60.40.420:FF:000081">
    <property type="entry name" value="Spore coat protein A"/>
    <property type="match status" value="1"/>
</dbReference>
<evidence type="ECO:0000256" key="4">
    <source>
        <dbReference type="ARBA" id="ARBA00022723"/>
    </source>
</evidence>
<dbReference type="CDD" id="cd13844">
    <property type="entry name" value="CuRO_1_BOD_CotA_like"/>
    <property type="match status" value="1"/>
</dbReference>
<feature type="domain" description="Plastocyanin-like" evidence="12">
    <location>
        <begin position="467"/>
        <end position="601"/>
    </location>
</feature>
<sequence length="604" mass="68210">MSGKYCSGTMPVLQYILVNLWLLALMVTSFMLHVLCKQMTIETSQFSPTANTNSIDIKTSLQITEGLQRFVDKLPLMPTLKGYATSSYGKYLPANLTIGMYMKPWKFHRDLPPSPVFAFGVSPEDATVPGPSIVAMSGVETYILWENHLPDKHIFVIDKTIDVAKPSRGVPTVVHLHGAVTEPNSDGSALAWYTRDFHEKGEKWSKAVYIYHNVMTTGSMWYHDHALGYTRLNLLAGLIGAYRIINPEVESRFGLPHYKFDQELVIMDRSFNNNGHIYINSTGDNPNLHPEWKPEYFGRVIIVNGKAWPYMKVQRRKYRFRIINASNARFFRLALNDGTGFTQIVSDSFYLASPIYLTSALLAPSETMDVVIDFSKIRNQSVILSNDAPYPFPNGDMPGVADSNVMKFVVARRNVYDSACIPTQFEPVRKLSEEEAVTTRNIVMYEYDSWTGQPTKLLLNFANFNDPVTEFPKQGTTELWHIVNITPDNHPFHIHLAAFQVLRQQKLKNVGELSKCAVKHKGIEACNITSYSDGDPVGPPSNEAGWKNVFKMQPSYVTSILVLFSTIHSKPFPFDPTGDPGYVYHCHILGHEDNSMIRPFVLVS</sequence>
<reference evidence="13" key="1">
    <citation type="submission" date="2021-08" db="EMBL/GenBank/DDBJ databases">
        <title>WGS assembly of Ceratopteris richardii.</title>
        <authorList>
            <person name="Marchant D.B."/>
            <person name="Chen G."/>
            <person name="Jenkins J."/>
            <person name="Shu S."/>
            <person name="Leebens-Mack J."/>
            <person name="Grimwood J."/>
            <person name="Schmutz J."/>
            <person name="Soltis P."/>
            <person name="Soltis D."/>
            <person name="Chen Z.-H."/>
        </authorList>
    </citation>
    <scope>NUCLEOTIDE SEQUENCE</scope>
    <source>
        <strain evidence="13">Whitten #5841</strain>
        <tissue evidence="13">Leaf</tissue>
    </source>
</reference>
<keyword evidence="11" id="KW-1133">Transmembrane helix</keyword>
<keyword evidence="4" id="KW-0479">Metal-binding</keyword>
<organism evidence="13 14">
    <name type="scientific">Ceratopteris richardii</name>
    <name type="common">Triangle waterfern</name>
    <dbReference type="NCBI Taxonomy" id="49495"/>
    <lineage>
        <taxon>Eukaryota</taxon>
        <taxon>Viridiplantae</taxon>
        <taxon>Streptophyta</taxon>
        <taxon>Embryophyta</taxon>
        <taxon>Tracheophyta</taxon>
        <taxon>Polypodiopsida</taxon>
        <taxon>Polypodiidae</taxon>
        <taxon>Polypodiales</taxon>
        <taxon>Pteridineae</taxon>
        <taxon>Pteridaceae</taxon>
        <taxon>Parkerioideae</taxon>
        <taxon>Ceratopteris</taxon>
    </lineage>
</organism>
<evidence type="ECO:0000259" key="12">
    <source>
        <dbReference type="Pfam" id="PF07731"/>
    </source>
</evidence>
<dbReference type="PANTHER" id="PTHR48461">
    <property type="entry name" value="MULTICOPPER OXIDASE LPR1-LIKE"/>
    <property type="match status" value="1"/>
</dbReference>
<keyword evidence="7" id="KW-0560">Oxidoreductase</keyword>
<evidence type="ECO:0000256" key="7">
    <source>
        <dbReference type="ARBA" id="ARBA00023002"/>
    </source>
</evidence>
<comment type="similarity">
    <text evidence="3">Belongs to the multicopper oxidase family.</text>
</comment>
<dbReference type="SUPFAM" id="SSF49503">
    <property type="entry name" value="Cupredoxins"/>
    <property type="match status" value="3"/>
</dbReference>
<dbReference type="Gene3D" id="2.60.40.420">
    <property type="entry name" value="Cupredoxins - blue copper proteins"/>
    <property type="match status" value="3"/>
</dbReference>
<evidence type="ECO:0000256" key="5">
    <source>
        <dbReference type="ARBA" id="ARBA00022729"/>
    </source>
</evidence>
<gene>
    <name evidence="13" type="ORF">KP509_15G007200</name>
</gene>
<comment type="caution">
    <text evidence="13">The sequence shown here is derived from an EMBL/GenBank/DDBJ whole genome shotgun (WGS) entry which is preliminary data.</text>
</comment>
<dbReference type="Proteomes" id="UP000825935">
    <property type="component" value="Chromosome 15"/>
</dbReference>
<dbReference type="EMBL" id="CM035420">
    <property type="protein sequence ID" value="KAH7404031.1"/>
    <property type="molecule type" value="Genomic_DNA"/>
</dbReference>
<name>A0A8T2T0T7_CERRI</name>
<keyword evidence="8" id="KW-0186">Copper</keyword>
<dbReference type="AlphaFoldDB" id="A0A8T2T0T7"/>
<dbReference type="InterPro" id="IPR008972">
    <property type="entry name" value="Cupredoxin"/>
</dbReference>
<dbReference type="GO" id="GO:0005789">
    <property type="term" value="C:endoplasmic reticulum membrane"/>
    <property type="evidence" value="ECO:0007669"/>
    <property type="project" value="UniProtKB-SubCell"/>
</dbReference>
<dbReference type="InterPro" id="IPR011706">
    <property type="entry name" value="Cu-oxidase_C"/>
</dbReference>
<dbReference type="InterPro" id="IPR052152">
    <property type="entry name" value="LPR1/LPR2"/>
</dbReference>
<dbReference type="Pfam" id="PF07731">
    <property type="entry name" value="Cu-oxidase_2"/>
    <property type="match status" value="1"/>
</dbReference>
<dbReference type="PANTHER" id="PTHR48461:SF1">
    <property type="entry name" value="MULTICOPPER OXIDASE LPR1-LIKE"/>
    <property type="match status" value="1"/>
</dbReference>
<dbReference type="CDD" id="cd13868">
    <property type="entry name" value="CuRO_2_CotA_like"/>
    <property type="match status" value="1"/>
</dbReference>
<evidence type="ECO:0000313" key="13">
    <source>
        <dbReference type="EMBL" id="KAH7404031.1"/>
    </source>
</evidence>
<accession>A0A8T2T0T7</accession>
<evidence type="ECO:0000256" key="2">
    <source>
        <dbReference type="ARBA" id="ARBA00004406"/>
    </source>
</evidence>
<evidence type="ECO:0000256" key="8">
    <source>
        <dbReference type="ARBA" id="ARBA00023008"/>
    </source>
</evidence>
<evidence type="ECO:0000256" key="10">
    <source>
        <dbReference type="ARBA" id="ARBA00023180"/>
    </source>
</evidence>
<keyword evidence="5" id="KW-0732">Signal</keyword>
<proteinExistence type="inferred from homology"/>